<dbReference type="AlphaFoldDB" id="X8AK05"/>
<organism evidence="1">
    <name type="scientific">Mycobacterium xenopi 4042</name>
    <dbReference type="NCBI Taxonomy" id="1299334"/>
    <lineage>
        <taxon>Bacteria</taxon>
        <taxon>Bacillati</taxon>
        <taxon>Actinomycetota</taxon>
        <taxon>Actinomycetes</taxon>
        <taxon>Mycobacteriales</taxon>
        <taxon>Mycobacteriaceae</taxon>
        <taxon>Mycobacterium</taxon>
    </lineage>
</organism>
<accession>X8AK05</accession>
<sequence>MYEGDTLYSELHVESACPVDNGGALGLRSLVYAVSDSGPTGRCWIGDLPRCSSKSRLDRAVAIPGAVSPCSPGVGVPLRLLAPEKNNGAWTRPRLTGLAAAWPI</sequence>
<dbReference type="EMBL" id="JAOB01000057">
    <property type="protein sequence ID" value="EUA31195.1"/>
    <property type="molecule type" value="Genomic_DNA"/>
</dbReference>
<evidence type="ECO:0000313" key="1">
    <source>
        <dbReference type="EMBL" id="EUA31195.1"/>
    </source>
</evidence>
<name>X8AK05_MYCXE</name>
<protein>
    <submittedName>
        <fullName evidence="1">Uncharacterized protein</fullName>
    </submittedName>
</protein>
<comment type="caution">
    <text evidence="1">The sequence shown here is derived from an EMBL/GenBank/DDBJ whole genome shotgun (WGS) entry which is preliminary data.</text>
</comment>
<proteinExistence type="predicted"/>
<gene>
    <name evidence="1" type="ORF">I553_2757</name>
</gene>
<reference evidence="1" key="1">
    <citation type="submission" date="2014-01" db="EMBL/GenBank/DDBJ databases">
        <authorList>
            <person name="Brown-Elliot B."/>
            <person name="Wallace R."/>
            <person name="Lenaerts A."/>
            <person name="Ordway D."/>
            <person name="DeGroote M.A."/>
            <person name="Parker T."/>
            <person name="Sizemore C."/>
            <person name="Tallon L.J."/>
            <person name="Sadzewicz L.K."/>
            <person name="Sengamalay N."/>
            <person name="Fraser C.M."/>
            <person name="Hine E."/>
            <person name="Shefchek K.A."/>
            <person name="Das S.P."/>
            <person name="Tettelin H."/>
        </authorList>
    </citation>
    <scope>NUCLEOTIDE SEQUENCE [LARGE SCALE GENOMIC DNA]</scope>
    <source>
        <strain evidence="1">4042</strain>
    </source>
</reference>
<dbReference type="PATRIC" id="fig|1299334.3.peg.5719"/>